<proteinExistence type="predicted"/>
<dbReference type="AlphaFoldDB" id="A0A183IQV6"/>
<organism evidence="3">
    <name type="scientific">Soboliphyme baturini</name>
    <dbReference type="NCBI Taxonomy" id="241478"/>
    <lineage>
        <taxon>Eukaryota</taxon>
        <taxon>Metazoa</taxon>
        <taxon>Ecdysozoa</taxon>
        <taxon>Nematoda</taxon>
        <taxon>Enoplea</taxon>
        <taxon>Dorylaimia</taxon>
        <taxon>Dioctophymatida</taxon>
        <taxon>Dioctophymatoidea</taxon>
        <taxon>Soboliphymatidae</taxon>
        <taxon>Soboliphyme</taxon>
    </lineage>
</organism>
<reference evidence="1 2" key="2">
    <citation type="submission" date="2018-11" db="EMBL/GenBank/DDBJ databases">
        <authorList>
            <consortium name="Pathogen Informatics"/>
        </authorList>
    </citation>
    <scope>NUCLEOTIDE SEQUENCE [LARGE SCALE GENOMIC DNA]</scope>
</reference>
<evidence type="ECO:0000313" key="1">
    <source>
        <dbReference type="EMBL" id="VDP08937.1"/>
    </source>
</evidence>
<accession>A0A183IQV6</accession>
<name>A0A183IQV6_9BILA</name>
<dbReference type="WBParaSite" id="SBAD_0000623801-mRNA-1">
    <property type="protein sequence ID" value="SBAD_0000623801-mRNA-1"/>
    <property type="gene ID" value="SBAD_0000623801"/>
</dbReference>
<dbReference type="EMBL" id="UZAM01009411">
    <property type="protein sequence ID" value="VDP08937.1"/>
    <property type="molecule type" value="Genomic_DNA"/>
</dbReference>
<dbReference type="Proteomes" id="UP000270296">
    <property type="component" value="Unassembled WGS sequence"/>
</dbReference>
<keyword evidence="2" id="KW-1185">Reference proteome</keyword>
<evidence type="ECO:0000313" key="3">
    <source>
        <dbReference type="WBParaSite" id="SBAD_0000623801-mRNA-1"/>
    </source>
</evidence>
<evidence type="ECO:0000313" key="2">
    <source>
        <dbReference type="Proteomes" id="UP000270296"/>
    </source>
</evidence>
<reference evidence="3" key="1">
    <citation type="submission" date="2016-06" db="UniProtKB">
        <authorList>
            <consortium name="WormBaseParasite"/>
        </authorList>
    </citation>
    <scope>IDENTIFICATION</scope>
</reference>
<gene>
    <name evidence="1" type="ORF">SBAD_LOCUS6003</name>
</gene>
<protein>
    <submittedName>
        <fullName evidence="1 3">Uncharacterized protein</fullName>
    </submittedName>
</protein>
<sequence>MEYLQCSYSPKLMAEVREMASDLTEERFFRRKAIVDKLFPKKGDAAVNETSPISVVKKSKYSDSVAVDAEVVKKQRVFELLKAELTITPGGMSPMDTFNHACNRTKYTWNMEWNGSYCKLLVSCYDIL</sequence>